<feature type="transmembrane region" description="Helical" evidence="1">
    <location>
        <begin position="65"/>
        <end position="83"/>
    </location>
</feature>
<organism evidence="2 3">
    <name type="scientific">Pigmentiphaga aceris</name>
    <dbReference type="NCBI Taxonomy" id="1940612"/>
    <lineage>
        <taxon>Bacteria</taxon>
        <taxon>Pseudomonadati</taxon>
        <taxon>Pseudomonadota</taxon>
        <taxon>Betaproteobacteria</taxon>
        <taxon>Burkholderiales</taxon>
        <taxon>Alcaligenaceae</taxon>
        <taxon>Pigmentiphaga</taxon>
    </lineage>
</organism>
<feature type="transmembrane region" description="Helical" evidence="1">
    <location>
        <begin position="89"/>
        <end position="111"/>
    </location>
</feature>
<keyword evidence="1" id="KW-0812">Transmembrane</keyword>
<proteinExistence type="predicted"/>
<evidence type="ECO:0000313" key="3">
    <source>
        <dbReference type="Proteomes" id="UP000325161"/>
    </source>
</evidence>
<keyword evidence="1" id="KW-0472">Membrane</keyword>
<accession>A0A5C0AU15</accession>
<evidence type="ECO:0000256" key="1">
    <source>
        <dbReference type="SAM" id="Phobius"/>
    </source>
</evidence>
<keyword evidence="1" id="KW-1133">Transmembrane helix</keyword>
<protein>
    <submittedName>
        <fullName evidence="2">DUF2244 domain-containing protein</fullName>
    </submittedName>
</protein>
<dbReference type="Proteomes" id="UP000325161">
    <property type="component" value="Chromosome"/>
</dbReference>
<dbReference type="AlphaFoldDB" id="A0A5C0AU15"/>
<dbReference type="InterPro" id="IPR019253">
    <property type="entry name" value="DUF2244_TM"/>
</dbReference>
<dbReference type="Pfam" id="PF10003">
    <property type="entry name" value="DUF2244"/>
    <property type="match status" value="1"/>
</dbReference>
<sequence>MPIRPAPITAIGVSATVGVLAGDIDLSPNDRICGMLSATDPPPADPAPALGWSLRRRFAITPRSFMQAYAIHGVISGAIAICFGLMQLWVIVAFCMLQVGVVSACYVHFALHAFDGESIRMADDGNLEVEVVRGRDISFHQFNPAWTRVERGGKDSARLYLCSGNQRVEVGHFLTPVRRHALERELRRALRQFR</sequence>
<evidence type="ECO:0000313" key="2">
    <source>
        <dbReference type="EMBL" id="QEI05186.1"/>
    </source>
</evidence>
<reference evidence="2 3" key="1">
    <citation type="submission" date="2019-08" db="EMBL/GenBank/DDBJ databases">
        <title>Amphibian skin-associated Pigmentiphaga: genome sequence and occurrence across geography and hosts.</title>
        <authorList>
            <person name="Bletz M.C."/>
            <person name="Bunk B."/>
            <person name="Sproeer C."/>
            <person name="Biwer P."/>
            <person name="Reiter S."/>
            <person name="Rabemananjara F.C.E."/>
            <person name="Schulz S."/>
            <person name="Overmann J."/>
            <person name="Vences M."/>
        </authorList>
    </citation>
    <scope>NUCLEOTIDE SEQUENCE [LARGE SCALE GENOMIC DNA]</scope>
    <source>
        <strain evidence="2 3">Mada1488</strain>
    </source>
</reference>
<dbReference type="OrthoDB" id="9091577at2"/>
<dbReference type="EMBL" id="CP043046">
    <property type="protein sequence ID" value="QEI05186.1"/>
    <property type="molecule type" value="Genomic_DNA"/>
</dbReference>
<name>A0A5C0AU15_9BURK</name>
<gene>
    <name evidence="2" type="ORF">FXN63_04550</name>
</gene>
<dbReference type="KEGG" id="pacr:FXN63_04550"/>
<keyword evidence="3" id="KW-1185">Reference proteome</keyword>